<sequence length="264" mass="29759">MMVKHLIISLFFLLIILFHSVCLAQRPNPRNRVSFGQSVGIVNDSTFLDVDQDIAVQLMPFDDLVKMAVSYSPLIKYQNEVTNSLGSARDLSKVQILQNASGFANYSGGNQSLVTTSLLQKGDQLGQIANGYRFGVDFRVSLYDLFGRKHQIKQATANYRASVIQKDIIEQQIRRELITIYQDMITAQQILKLRLTDEQAALAALRIVEAENQKGRATSEAISTATNRYIESKVVTEQVKGEFLKNVHQFESLVGVPIQRMKRF</sequence>
<dbReference type="GO" id="GO:0015288">
    <property type="term" value="F:porin activity"/>
    <property type="evidence" value="ECO:0007669"/>
    <property type="project" value="TreeGrafter"/>
</dbReference>
<evidence type="ECO:0000256" key="2">
    <source>
        <dbReference type="ARBA" id="ARBA00022452"/>
    </source>
</evidence>
<evidence type="ECO:0008006" key="8">
    <source>
        <dbReference type="Google" id="ProtNLM"/>
    </source>
</evidence>
<dbReference type="PANTHER" id="PTHR30026:SF21">
    <property type="entry name" value="SLR1270 PROTEIN"/>
    <property type="match status" value="1"/>
</dbReference>
<keyword evidence="2" id="KW-1134">Transmembrane beta strand</keyword>
<keyword evidence="7" id="KW-1185">Reference proteome</keyword>
<comment type="subcellular location">
    <subcellularLocation>
        <location evidence="1">Cell outer membrane</location>
    </subcellularLocation>
</comment>
<organism evidence="6 7">
    <name type="scientific">Rudanella paleaurantiibacter</name>
    <dbReference type="NCBI Taxonomy" id="2614655"/>
    <lineage>
        <taxon>Bacteria</taxon>
        <taxon>Pseudomonadati</taxon>
        <taxon>Bacteroidota</taxon>
        <taxon>Cytophagia</taxon>
        <taxon>Cytophagales</taxon>
        <taxon>Cytophagaceae</taxon>
        <taxon>Rudanella</taxon>
    </lineage>
</organism>
<name>A0A7J5TX56_9BACT</name>
<evidence type="ECO:0000256" key="5">
    <source>
        <dbReference type="ARBA" id="ARBA00023237"/>
    </source>
</evidence>
<reference evidence="6 7" key="1">
    <citation type="submission" date="2019-10" db="EMBL/GenBank/DDBJ databases">
        <title>Rudanella paleaurantiibacter sp. nov., isolated from sludge.</title>
        <authorList>
            <person name="Xu S.Q."/>
        </authorList>
    </citation>
    <scope>NUCLEOTIDE SEQUENCE [LARGE SCALE GENOMIC DNA]</scope>
    <source>
        <strain evidence="6 7">HX-22-17</strain>
    </source>
</reference>
<evidence type="ECO:0000256" key="1">
    <source>
        <dbReference type="ARBA" id="ARBA00004442"/>
    </source>
</evidence>
<keyword evidence="5" id="KW-0998">Cell outer membrane</keyword>
<keyword evidence="3" id="KW-0812">Transmembrane</keyword>
<evidence type="ECO:0000313" key="6">
    <source>
        <dbReference type="EMBL" id="KAB7729171.1"/>
    </source>
</evidence>
<gene>
    <name evidence="6" type="ORF">F5984_16130</name>
</gene>
<dbReference type="AlphaFoldDB" id="A0A7J5TX56"/>
<dbReference type="GO" id="GO:0015562">
    <property type="term" value="F:efflux transmembrane transporter activity"/>
    <property type="evidence" value="ECO:0007669"/>
    <property type="project" value="InterPro"/>
</dbReference>
<dbReference type="EMBL" id="WELI01000006">
    <property type="protein sequence ID" value="KAB7729171.1"/>
    <property type="molecule type" value="Genomic_DNA"/>
</dbReference>
<dbReference type="GO" id="GO:1990281">
    <property type="term" value="C:efflux pump complex"/>
    <property type="evidence" value="ECO:0007669"/>
    <property type="project" value="TreeGrafter"/>
</dbReference>
<proteinExistence type="predicted"/>
<dbReference type="GO" id="GO:0009279">
    <property type="term" value="C:cell outer membrane"/>
    <property type="evidence" value="ECO:0007669"/>
    <property type="project" value="UniProtKB-SubCell"/>
</dbReference>
<dbReference type="Gene3D" id="1.20.1600.10">
    <property type="entry name" value="Outer membrane efflux proteins (OEP)"/>
    <property type="match status" value="1"/>
</dbReference>
<evidence type="ECO:0000313" key="7">
    <source>
        <dbReference type="Proteomes" id="UP000488299"/>
    </source>
</evidence>
<evidence type="ECO:0000256" key="3">
    <source>
        <dbReference type="ARBA" id="ARBA00022692"/>
    </source>
</evidence>
<dbReference type="SUPFAM" id="SSF56954">
    <property type="entry name" value="Outer membrane efflux proteins (OEP)"/>
    <property type="match status" value="1"/>
</dbReference>
<accession>A0A7J5TX56</accession>
<dbReference type="Proteomes" id="UP000488299">
    <property type="component" value="Unassembled WGS sequence"/>
</dbReference>
<keyword evidence="4" id="KW-0472">Membrane</keyword>
<comment type="caution">
    <text evidence="6">The sequence shown here is derived from an EMBL/GenBank/DDBJ whole genome shotgun (WGS) entry which is preliminary data.</text>
</comment>
<evidence type="ECO:0000256" key="4">
    <source>
        <dbReference type="ARBA" id="ARBA00023136"/>
    </source>
</evidence>
<protein>
    <recommendedName>
        <fullName evidence="8">TolC family protein</fullName>
    </recommendedName>
</protein>
<dbReference type="RefSeq" id="WP_152125275.1">
    <property type="nucleotide sequence ID" value="NZ_WELI01000006.1"/>
</dbReference>
<dbReference type="InterPro" id="IPR051906">
    <property type="entry name" value="TolC-like"/>
</dbReference>
<dbReference type="PANTHER" id="PTHR30026">
    <property type="entry name" value="OUTER MEMBRANE PROTEIN TOLC"/>
    <property type="match status" value="1"/>
</dbReference>